<dbReference type="EMBL" id="JRKN01000023">
    <property type="protein sequence ID" value="KGJ03287.1"/>
    <property type="molecule type" value="Genomic_DNA"/>
</dbReference>
<proteinExistence type="predicted"/>
<keyword evidence="3" id="KW-1185">Reference proteome</keyword>
<sequence>MTTCSELFPFGHVQISPCVPQPDLKELEMDKDIEDLAERQREALAEGRAAEKAGQPVIYIHGRPYADPAGESFAPGEGALRPAKLATRDDGDERLRDIESGNASMMMKLVESTAENMAFIRENLSQLAARDRGAVEAAYGRILAEAAADHQHSAASRKRELDMDL</sequence>
<feature type="region of interest" description="Disordered" evidence="1">
    <location>
        <begin position="146"/>
        <end position="165"/>
    </location>
</feature>
<evidence type="ECO:0000256" key="1">
    <source>
        <dbReference type="SAM" id="MobiDB-lite"/>
    </source>
</evidence>
<evidence type="ECO:0000313" key="2">
    <source>
        <dbReference type="EMBL" id="KGJ03287.1"/>
    </source>
</evidence>
<evidence type="ECO:0000313" key="3">
    <source>
        <dbReference type="Proteomes" id="UP000029846"/>
    </source>
</evidence>
<reference evidence="2 3" key="1">
    <citation type="submission" date="2014-09" db="EMBL/GenBank/DDBJ databases">
        <authorList>
            <person name="McGinnis J.M."/>
            <person name="Wolfgang W.J."/>
        </authorList>
    </citation>
    <scope>NUCLEOTIDE SEQUENCE [LARGE SCALE GENOMIC DNA]</scope>
    <source>
        <strain evidence="2 3">JCM 14014</strain>
    </source>
</reference>
<feature type="region of interest" description="Disordered" evidence="1">
    <location>
        <begin position="70"/>
        <end position="94"/>
    </location>
</feature>
<dbReference type="Proteomes" id="UP000029846">
    <property type="component" value="Unassembled WGS sequence"/>
</dbReference>
<accession>A0A099EZD6</accession>
<organism evidence="2 3">
    <name type="scientific">Paracoccus halophilus</name>
    <dbReference type="NCBI Taxonomy" id="376733"/>
    <lineage>
        <taxon>Bacteria</taxon>
        <taxon>Pseudomonadati</taxon>
        <taxon>Pseudomonadota</taxon>
        <taxon>Alphaproteobacteria</taxon>
        <taxon>Rhodobacterales</taxon>
        <taxon>Paracoccaceae</taxon>
        <taxon>Paracoccus</taxon>
    </lineage>
</organism>
<dbReference type="AlphaFoldDB" id="A0A099EZD6"/>
<dbReference type="STRING" id="376733.SAMN04487972_12020"/>
<protein>
    <submittedName>
        <fullName evidence="2">Uncharacterized protein</fullName>
    </submittedName>
</protein>
<feature type="compositionally biased region" description="Basic and acidic residues" evidence="1">
    <location>
        <begin position="147"/>
        <end position="165"/>
    </location>
</feature>
<gene>
    <name evidence="2" type="ORF">IT41_14650</name>
</gene>
<reference evidence="2 3" key="2">
    <citation type="submission" date="2014-10" db="EMBL/GenBank/DDBJ databases">
        <title>Paracoccus sanguinis sp. nov., isolated from clinical specimens of New York State patients.</title>
        <authorList>
            <person name="Mingle L.A."/>
            <person name="Cole J.A."/>
            <person name="Lapierre P."/>
            <person name="Musser K.A."/>
        </authorList>
    </citation>
    <scope>NUCLEOTIDE SEQUENCE [LARGE SCALE GENOMIC DNA]</scope>
    <source>
        <strain evidence="2 3">JCM 14014</strain>
    </source>
</reference>
<name>A0A099EZD6_9RHOB</name>
<comment type="caution">
    <text evidence="2">The sequence shown here is derived from an EMBL/GenBank/DDBJ whole genome shotgun (WGS) entry which is preliminary data.</text>
</comment>